<evidence type="ECO:0000313" key="1">
    <source>
        <dbReference type="EMBL" id="EJF49237.1"/>
    </source>
</evidence>
<sequence>MDNGRIGERAMICAPPQPTLVLGRGTCGGAPGWETTLVL</sequence>
<dbReference type="Proteomes" id="UP000004578">
    <property type="component" value="Unassembled WGS sequence"/>
</dbReference>
<dbReference type="AlphaFoldDB" id="J0NWB5"/>
<keyword evidence="2" id="KW-1185">Reference proteome</keyword>
<reference evidence="1 2" key="1">
    <citation type="submission" date="2012-05" db="EMBL/GenBank/DDBJ databases">
        <authorList>
            <person name="Harkins D.M."/>
            <person name="Madupu R."/>
            <person name="Durkin A.S."/>
            <person name="Torralba M."/>
            <person name="Methe B."/>
            <person name="Sutton G.G."/>
            <person name="Nelson K.E."/>
        </authorList>
    </citation>
    <scope>NUCLEOTIDE SEQUENCE [LARGE SCALE GENOMIC DNA]</scope>
    <source>
        <strain evidence="1 2">F0490</strain>
    </source>
</reference>
<dbReference type="EMBL" id="AKFS01000039">
    <property type="protein sequence ID" value="EJF49237.1"/>
    <property type="molecule type" value="Genomic_DNA"/>
</dbReference>
<organism evidence="1 2">
    <name type="scientific">Schaalia georgiae F0490</name>
    <dbReference type="NCBI Taxonomy" id="1125717"/>
    <lineage>
        <taxon>Bacteria</taxon>
        <taxon>Bacillati</taxon>
        <taxon>Actinomycetota</taxon>
        <taxon>Actinomycetes</taxon>
        <taxon>Actinomycetales</taxon>
        <taxon>Actinomycetaceae</taxon>
        <taxon>Schaalia</taxon>
    </lineage>
</organism>
<accession>J0NWB5</accession>
<comment type="caution">
    <text evidence="1">The sequence shown here is derived from an EMBL/GenBank/DDBJ whole genome shotgun (WGS) entry which is preliminary data.</text>
</comment>
<name>J0NWB5_9ACTO</name>
<gene>
    <name evidence="1" type="ORF">HMPREF1317_1253</name>
</gene>
<protein>
    <submittedName>
        <fullName evidence="1">Uncharacterized protein</fullName>
    </submittedName>
</protein>
<evidence type="ECO:0000313" key="2">
    <source>
        <dbReference type="Proteomes" id="UP000004578"/>
    </source>
</evidence>
<proteinExistence type="predicted"/>